<evidence type="ECO:0000313" key="1">
    <source>
        <dbReference type="EMBL" id="KAA9150340.1"/>
    </source>
</evidence>
<sequence length="193" mass="20537">MNSPADGVSQVRLALLGLPGAGKSTFVTIAAGWAAEHGYAVRKIVLASPLYEAQAAIYEICGVPLEDGVQDGELLNFLGAHLRKINPAVLRDRFEARISLLAKETRTLVLCPDARPLDVGYLRRAGFRTVLVSVSPEESQKRRIARGDLSLGATDHSTETGLDPGQVDITLGNHGSPAEYAESVRALLNAVAP</sequence>
<organism evidence="1 2">
    <name type="scientific">Amycolatopsis acidicola</name>
    <dbReference type="NCBI Taxonomy" id="2596893"/>
    <lineage>
        <taxon>Bacteria</taxon>
        <taxon>Bacillati</taxon>
        <taxon>Actinomycetota</taxon>
        <taxon>Actinomycetes</taxon>
        <taxon>Pseudonocardiales</taxon>
        <taxon>Pseudonocardiaceae</taxon>
        <taxon>Amycolatopsis</taxon>
    </lineage>
</organism>
<dbReference type="Proteomes" id="UP000319769">
    <property type="component" value="Unassembled WGS sequence"/>
</dbReference>
<reference evidence="1" key="1">
    <citation type="submission" date="2019-09" db="EMBL/GenBank/DDBJ databases">
        <authorList>
            <person name="Teo W.F.A."/>
            <person name="Duangmal K."/>
        </authorList>
    </citation>
    <scope>NUCLEOTIDE SEQUENCE [LARGE SCALE GENOMIC DNA]</scope>
    <source>
        <strain evidence="1">K81G1</strain>
    </source>
</reference>
<dbReference type="OrthoDB" id="9133683at2"/>
<protein>
    <recommendedName>
        <fullName evidence="3">AAA family ATPase</fullName>
    </recommendedName>
</protein>
<evidence type="ECO:0008006" key="3">
    <source>
        <dbReference type="Google" id="ProtNLM"/>
    </source>
</evidence>
<comment type="caution">
    <text evidence="1">The sequence shown here is derived from an EMBL/GenBank/DDBJ whole genome shotgun (WGS) entry which is preliminary data.</text>
</comment>
<dbReference type="RefSeq" id="WP_144757866.1">
    <property type="nucleotide sequence ID" value="NZ_VMNW02000119.1"/>
</dbReference>
<dbReference type="EMBL" id="VMNW02000119">
    <property type="protein sequence ID" value="KAA9150340.1"/>
    <property type="molecule type" value="Genomic_DNA"/>
</dbReference>
<proteinExistence type="predicted"/>
<dbReference type="InterPro" id="IPR027417">
    <property type="entry name" value="P-loop_NTPase"/>
</dbReference>
<evidence type="ECO:0000313" key="2">
    <source>
        <dbReference type="Proteomes" id="UP000319769"/>
    </source>
</evidence>
<dbReference type="SUPFAM" id="SSF52540">
    <property type="entry name" value="P-loop containing nucleoside triphosphate hydrolases"/>
    <property type="match status" value="1"/>
</dbReference>
<dbReference type="Gene3D" id="3.40.50.300">
    <property type="entry name" value="P-loop containing nucleotide triphosphate hydrolases"/>
    <property type="match status" value="1"/>
</dbReference>
<name>A0A5N0UMU3_9PSEU</name>
<dbReference type="AlphaFoldDB" id="A0A5N0UMU3"/>
<keyword evidence="2" id="KW-1185">Reference proteome</keyword>
<accession>A0A5N0UMU3</accession>
<gene>
    <name evidence="1" type="ORF">FPZ12_041240</name>
</gene>